<dbReference type="AlphaFoldDB" id="A0AAP0F9X7"/>
<feature type="region of interest" description="Disordered" evidence="1">
    <location>
        <begin position="22"/>
        <end position="69"/>
    </location>
</feature>
<gene>
    <name evidence="2" type="ORF">Syun_023497</name>
</gene>
<evidence type="ECO:0000256" key="1">
    <source>
        <dbReference type="SAM" id="MobiDB-lite"/>
    </source>
</evidence>
<proteinExistence type="predicted"/>
<feature type="compositionally biased region" description="Polar residues" evidence="1">
    <location>
        <begin position="33"/>
        <end position="44"/>
    </location>
</feature>
<dbReference type="EMBL" id="JBBNAF010000010">
    <property type="protein sequence ID" value="KAK9107486.1"/>
    <property type="molecule type" value="Genomic_DNA"/>
</dbReference>
<keyword evidence="3" id="KW-1185">Reference proteome</keyword>
<evidence type="ECO:0000313" key="3">
    <source>
        <dbReference type="Proteomes" id="UP001420932"/>
    </source>
</evidence>
<protein>
    <submittedName>
        <fullName evidence="2">Uncharacterized protein</fullName>
    </submittedName>
</protein>
<name>A0AAP0F9X7_9MAGN</name>
<evidence type="ECO:0000313" key="2">
    <source>
        <dbReference type="EMBL" id="KAK9107486.1"/>
    </source>
</evidence>
<organism evidence="2 3">
    <name type="scientific">Stephania yunnanensis</name>
    <dbReference type="NCBI Taxonomy" id="152371"/>
    <lineage>
        <taxon>Eukaryota</taxon>
        <taxon>Viridiplantae</taxon>
        <taxon>Streptophyta</taxon>
        <taxon>Embryophyta</taxon>
        <taxon>Tracheophyta</taxon>
        <taxon>Spermatophyta</taxon>
        <taxon>Magnoliopsida</taxon>
        <taxon>Ranunculales</taxon>
        <taxon>Menispermaceae</taxon>
        <taxon>Menispermoideae</taxon>
        <taxon>Cissampelideae</taxon>
        <taxon>Stephania</taxon>
    </lineage>
</organism>
<reference evidence="2 3" key="1">
    <citation type="submission" date="2024-01" db="EMBL/GenBank/DDBJ databases">
        <title>Genome assemblies of Stephania.</title>
        <authorList>
            <person name="Yang L."/>
        </authorList>
    </citation>
    <scope>NUCLEOTIDE SEQUENCE [LARGE SCALE GENOMIC DNA]</scope>
    <source>
        <strain evidence="2">YNDBR</strain>
        <tissue evidence="2">Leaf</tissue>
    </source>
</reference>
<accession>A0AAP0F9X7</accession>
<dbReference type="Proteomes" id="UP001420932">
    <property type="component" value="Unassembled WGS sequence"/>
</dbReference>
<sequence>MRILQQLYEISCPSSSSLMVPKVKIKTKERNPSKQGRNASQPSNKIKVIKVNVNEASTKRNPSHHEYVL</sequence>
<comment type="caution">
    <text evidence="2">The sequence shown here is derived from an EMBL/GenBank/DDBJ whole genome shotgun (WGS) entry which is preliminary data.</text>
</comment>